<reference evidence="4 5" key="1">
    <citation type="submission" date="2016-11" db="EMBL/GenBank/DDBJ databases">
        <authorList>
            <person name="Jaros S."/>
            <person name="Januszkiewicz K."/>
            <person name="Wedrychowicz H."/>
        </authorList>
    </citation>
    <scope>NUCLEOTIDE SEQUENCE [LARGE SCALE GENOMIC DNA]</scope>
    <source>
        <strain evidence="4 5">DSM 15480</strain>
    </source>
</reference>
<dbReference type="AlphaFoldDB" id="A0A1M6J2F6"/>
<dbReference type="Proteomes" id="UP000184301">
    <property type="component" value="Unassembled WGS sequence"/>
</dbReference>
<dbReference type="Gene3D" id="3.90.650.10">
    <property type="entry name" value="PurM-like C-terminal domain"/>
    <property type="match status" value="1"/>
</dbReference>
<dbReference type="RefSeq" id="WP_073104771.1">
    <property type="nucleotide sequence ID" value="NZ_FQZY01000008.1"/>
</dbReference>
<dbReference type="EMBL" id="FQZY01000008">
    <property type="protein sequence ID" value="SHJ40781.1"/>
    <property type="molecule type" value="Genomic_DNA"/>
</dbReference>
<feature type="domain" description="PurM-like N-terminal" evidence="2">
    <location>
        <begin position="38"/>
        <end position="139"/>
    </location>
</feature>
<evidence type="ECO:0000256" key="1">
    <source>
        <dbReference type="ARBA" id="ARBA00006243"/>
    </source>
</evidence>
<dbReference type="Gene3D" id="3.30.1330.10">
    <property type="entry name" value="PurM-like, N-terminal domain"/>
    <property type="match status" value="1"/>
</dbReference>
<dbReference type="SUPFAM" id="SSF56042">
    <property type="entry name" value="PurM C-terminal domain-like"/>
    <property type="match status" value="1"/>
</dbReference>
<dbReference type="SUPFAM" id="SSF55326">
    <property type="entry name" value="PurM N-terminal domain-like"/>
    <property type="match status" value="1"/>
</dbReference>
<evidence type="ECO:0000313" key="5">
    <source>
        <dbReference type="Proteomes" id="UP000184301"/>
    </source>
</evidence>
<dbReference type="InterPro" id="IPR036676">
    <property type="entry name" value="PurM-like_C_sf"/>
</dbReference>
<dbReference type="InterPro" id="IPR011854">
    <property type="entry name" value="HypE"/>
</dbReference>
<dbReference type="GO" id="GO:0051604">
    <property type="term" value="P:protein maturation"/>
    <property type="evidence" value="ECO:0007669"/>
    <property type="project" value="TreeGrafter"/>
</dbReference>
<dbReference type="OrthoDB" id="153904at2"/>
<comment type="similarity">
    <text evidence="1">Belongs to the HypE family.</text>
</comment>
<feature type="domain" description="PurM-like C-terminal" evidence="3">
    <location>
        <begin position="152"/>
        <end position="303"/>
    </location>
</feature>
<keyword evidence="5" id="KW-1185">Reference proteome</keyword>
<accession>A0A1M6J2F6</accession>
<evidence type="ECO:0000259" key="2">
    <source>
        <dbReference type="Pfam" id="PF00586"/>
    </source>
</evidence>
<evidence type="ECO:0000313" key="4">
    <source>
        <dbReference type="EMBL" id="SHJ40781.1"/>
    </source>
</evidence>
<dbReference type="PANTHER" id="PTHR30303">
    <property type="entry name" value="HYDROGENASE ISOENZYMES FORMATION PROTEIN HYPE"/>
    <property type="match status" value="1"/>
</dbReference>
<organism evidence="4 5">
    <name type="scientific">Hespellia stercorisuis DSM 15480</name>
    <dbReference type="NCBI Taxonomy" id="1121950"/>
    <lineage>
        <taxon>Bacteria</taxon>
        <taxon>Bacillati</taxon>
        <taxon>Bacillota</taxon>
        <taxon>Clostridia</taxon>
        <taxon>Lachnospirales</taxon>
        <taxon>Lachnospiraceae</taxon>
        <taxon>Hespellia</taxon>
    </lineage>
</organism>
<dbReference type="STRING" id="1121950.SAMN02745243_00515"/>
<gene>
    <name evidence="4" type="ORF">SAMN02745243_00515</name>
</gene>
<protein>
    <submittedName>
        <fullName evidence="4">Hydrogenase maturation factor</fullName>
    </submittedName>
</protein>
<dbReference type="InterPro" id="IPR016188">
    <property type="entry name" value="PurM-like_N"/>
</dbReference>
<sequence>MKIGKVSQTVLKRSILKTMRTRREEVLFSPSVEEMCTAVQIKETECAVVTTATVNGNAKCIGAFAVARAVNDLATRGAQPIGVSVQITLPPFAYESRLKAMMEYMEELCGQLQIQITCAKAEVSVAVSQALVYVTAVGQTEGGRLWQSCHAKPEQDIVLIGDIGLEGMLRVAKERTQELEERFIPAFMRQIMAGERDLIKVAEIKTALEYEVSAIQQIGEGGILAALWDIAEASKVGLEVKLGAMSIRQETVEVCEHCHLNPYQLTSAGSILVVTPCGEELVKRLTEDGARAARLGRTTAENERVISGGAEKRFLDRPQPDELMLWWEREMNTCPDCERKE</sequence>
<dbReference type="InterPro" id="IPR036921">
    <property type="entry name" value="PurM-like_N_sf"/>
</dbReference>
<dbReference type="Pfam" id="PF02769">
    <property type="entry name" value="AIRS_C"/>
    <property type="match status" value="1"/>
</dbReference>
<dbReference type="InterPro" id="IPR010918">
    <property type="entry name" value="PurM-like_C_dom"/>
</dbReference>
<name>A0A1M6J2F6_9FIRM</name>
<dbReference type="PANTHER" id="PTHR30303:SF4">
    <property type="entry name" value="HYDROGENASE EXPRESSION_FORMATION PROTEIN HYPE"/>
    <property type="match status" value="1"/>
</dbReference>
<evidence type="ECO:0000259" key="3">
    <source>
        <dbReference type="Pfam" id="PF02769"/>
    </source>
</evidence>
<proteinExistence type="inferred from homology"/>
<dbReference type="Pfam" id="PF00586">
    <property type="entry name" value="AIRS"/>
    <property type="match status" value="1"/>
</dbReference>